<dbReference type="AlphaFoldDB" id="A0AAD5UGE8"/>
<proteinExistence type="predicted"/>
<dbReference type="Proteomes" id="UP001210925">
    <property type="component" value="Unassembled WGS sequence"/>
</dbReference>
<gene>
    <name evidence="1" type="ORF">HK103_004437</name>
</gene>
<protein>
    <submittedName>
        <fullName evidence="1">Uncharacterized protein</fullName>
    </submittedName>
</protein>
<keyword evidence="2" id="KW-1185">Reference proteome</keyword>
<sequence>MNSKSNFLLYLAQNEIVEPDSWFLEYDKTVAFSLSEYNLKTDNESIVLDYPGEFVLYTDVDYLY</sequence>
<dbReference type="EMBL" id="JADGKB010000037">
    <property type="protein sequence ID" value="KAJ3257528.1"/>
    <property type="molecule type" value="Genomic_DNA"/>
</dbReference>
<accession>A0AAD5UGE8</accession>
<organism evidence="1 2">
    <name type="scientific">Boothiomyces macroporosus</name>
    <dbReference type="NCBI Taxonomy" id="261099"/>
    <lineage>
        <taxon>Eukaryota</taxon>
        <taxon>Fungi</taxon>
        <taxon>Fungi incertae sedis</taxon>
        <taxon>Chytridiomycota</taxon>
        <taxon>Chytridiomycota incertae sedis</taxon>
        <taxon>Chytridiomycetes</taxon>
        <taxon>Rhizophydiales</taxon>
        <taxon>Terramycetaceae</taxon>
        <taxon>Boothiomyces</taxon>
    </lineage>
</organism>
<comment type="caution">
    <text evidence="1">The sequence shown here is derived from an EMBL/GenBank/DDBJ whole genome shotgun (WGS) entry which is preliminary data.</text>
</comment>
<evidence type="ECO:0000313" key="1">
    <source>
        <dbReference type="EMBL" id="KAJ3257528.1"/>
    </source>
</evidence>
<evidence type="ECO:0000313" key="2">
    <source>
        <dbReference type="Proteomes" id="UP001210925"/>
    </source>
</evidence>
<reference evidence="1" key="1">
    <citation type="submission" date="2020-05" db="EMBL/GenBank/DDBJ databases">
        <title>Phylogenomic resolution of chytrid fungi.</title>
        <authorList>
            <person name="Stajich J.E."/>
            <person name="Amses K."/>
            <person name="Simmons R."/>
            <person name="Seto K."/>
            <person name="Myers J."/>
            <person name="Bonds A."/>
            <person name="Quandt C.A."/>
            <person name="Barry K."/>
            <person name="Liu P."/>
            <person name="Grigoriev I."/>
            <person name="Longcore J.E."/>
            <person name="James T.Y."/>
        </authorList>
    </citation>
    <scope>NUCLEOTIDE SEQUENCE</scope>
    <source>
        <strain evidence="1">PLAUS21</strain>
    </source>
</reference>
<name>A0AAD5UGE8_9FUNG</name>